<reference evidence="1" key="1">
    <citation type="submission" date="2021-05" db="EMBL/GenBank/DDBJ databases">
        <authorList>
            <person name="Kaiqin L."/>
            <person name="Jian G."/>
        </authorList>
    </citation>
    <scope>NUCLEOTIDE SEQUENCE</scope>
    <source>
        <strain evidence="1">HDS5</strain>
        <plasmid evidence="1">unnamed2</plasmid>
    </source>
</reference>
<organism evidence="1 2">
    <name type="scientific">Nocardiopsis eucommiae</name>
    <dbReference type="NCBI Taxonomy" id="2831970"/>
    <lineage>
        <taxon>Bacteria</taxon>
        <taxon>Bacillati</taxon>
        <taxon>Actinomycetota</taxon>
        <taxon>Actinomycetes</taxon>
        <taxon>Streptosporangiales</taxon>
        <taxon>Nocardiopsidaceae</taxon>
        <taxon>Nocardiopsis</taxon>
    </lineage>
</organism>
<evidence type="ECO:0000313" key="1">
    <source>
        <dbReference type="EMBL" id="QVJ03509.1"/>
    </source>
</evidence>
<dbReference type="EMBL" id="CP074403">
    <property type="protein sequence ID" value="QVJ03509.1"/>
    <property type="molecule type" value="Genomic_DNA"/>
</dbReference>
<keyword evidence="2" id="KW-1185">Reference proteome</keyword>
<dbReference type="Proteomes" id="UP000682416">
    <property type="component" value="Plasmid unnamed2"/>
</dbReference>
<gene>
    <name evidence="1" type="ORF">KGD82_27935</name>
</gene>
<keyword evidence="1" id="KW-0614">Plasmid</keyword>
<protein>
    <submittedName>
        <fullName evidence="1">Uncharacterized protein</fullName>
    </submittedName>
</protein>
<geneLocation type="plasmid" evidence="1 2">
    <name>unnamed2</name>
</geneLocation>
<name>A0A975LCS5_9ACTN</name>
<evidence type="ECO:0000313" key="2">
    <source>
        <dbReference type="Proteomes" id="UP000682416"/>
    </source>
</evidence>
<sequence>MATNKKTALQRSTQIPVHDLRWQVNSFVECKVTGFIVKVVHGTKKDGGHYSLLRVKTISITEEGEQKSRLLSIFVPDYLISTVQTRFPKSQTVPDVAATFHLGDMYAVTNTYNGRTYAELRWVLNHINFTPEEGAGREYLEPKSN</sequence>
<dbReference type="AlphaFoldDB" id="A0A975LCS5"/>
<accession>A0A975LCS5</accession>
<proteinExistence type="predicted"/>
<dbReference type="KEGG" id="nec:KGD82_27935"/>